<keyword evidence="2" id="KW-1185">Reference proteome</keyword>
<reference evidence="1" key="1">
    <citation type="submission" date="2022-10" db="EMBL/GenBank/DDBJ databases">
        <title>Completed Genome Sequence of two octocoral isolated bacterium, Endozoicomonas euniceicola EF212T and Endozoicomonas gorgoniicola PS125T.</title>
        <authorList>
            <person name="Chiou Y.-J."/>
            <person name="Chen Y.-H."/>
        </authorList>
    </citation>
    <scope>NUCLEOTIDE SEQUENCE</scope>
    <source>
        <strain evidence="1">EF212</strain>
    </source>
</reference>
<gene>
    <name evidence="1" type="ORF">NX720_11620</name>
</gene>
<accession>A0ABY6H0E3</accession>
<protein>
    <submittedName>
        <fullName evidence="1">Uncharacterized protein</fullName>
    </submittedName>
</protein>
<dbReference type="RefSeq" id="WP_262601274.1">
    <property type="nucleotide sequence ID" value="NZ_CP103300.1"/>
</dbReference>
<proteinExistence type="predicted"/>
<evidence type="ECO:0000313" key="2">
    <source>
        <dbReference type="Proteomes" id="UP001163255"/>
    </source>
</evidence>
<dbReference type="EMBL" id="CP103300">
    <property type="protein sequence ID" value="UYM18513.1"/>
    <property type="molecule type" value="Genomic_DNA"/>
</dbReference>
<organism evidence="1 2">
    <name type="scientific">Endozoicomonas euniceicola</name>
    <dbReference type="NCBI Taxonomy" id="1234143"/>
    <lineage>
        <taxon>Bacteria</taxon>
        <taxon>Pseudomonadati</taxon>
        <taxon>Pseudomonadota</taxon>
        <taxon>Gammaproteobacteria</taxon>
        <taxon>Oceanospirillales</taxon>
        <taxon>Endozoicomonadaceae</taxon>
        <taxon>Endozoicomonas</taxon>
    </lineage>
</organism>
<evidence type="ECO:0000313" key="1">
    <source>
        <dbReference type="EMBL" id="UYM18513.1"/>
    </source>
</evidence>
<name>A0ABY6H0E3_9GAMM</name>
<dbReference type="Proteomes" id="UP001163255">
    <property type="component" value="Chromosome"/>
</dbReference>
<sequence length="472" mass="54685">MNLCICVSGQVRDDINSLKHLSKELLKLPSSLNVTLIFSLWENLSTKIDGALGYNQILRIFDNDISKVIPVDFYGTGFWKNFPNLFNSLESSDKRVVKGELSELFPNAIIDIEKDNLDLEFKTLRHDKNSIKMLYKRWRCNEIKKKIERTQGTHFDCVVVLRPDMMININPDSIIKSISDKTFEESSIFLPLSERVNFTNDVMAYGSSYAMDVYTSLFSKSLSNKWSGIHSELFFHLKEQGLKSKRPTHINFGGFSIPDNKISASEACKDNSFLGKLYSSYEDLTLEKIPDFIDDKYKRISFYTLLSMKYKKKPDYRSQLRALLLAEASELANFNKNNDRYRFYVSDLADCLINLNLTIDKVESVIAKEEITDNFDKNINYISQESFFVKTFFERNIEHFVLNGLWSEAKDNWDLYPLPAKFADLLRDKALEMEKQGAYETAFMLMNKAKEIRPNGQRIVNKVAEYKKVLGL</sequence>